<proteinExistence type="predicted"/>
<name>A0A100WJ64_MYCCR</name>
<reference evidence="2" key="1">
    <citation type="journal article" date="2016" name="Genome Announc.">
        <title>Draft Genome Sequences of Five Rapidly Growing Mycobacterium Species, M. thermoresistibile, M. fortuitum subsp. acetamidolyticum, M. canariasense, M. brisbanense, and M. novocastrense.</title>
        <authorList>
            <person name="Katahira K."/>
            <person name="Ogura Y."/>
            <person name="Gotoh Y."/>
            <person name="Hayashi T."/>
        </authorList>
    </citation>
    <scope>NUCLEOTIDE SEQUENCE [LARGE SCALE GENOMIC DNA]</scope>
    <source>
        <strain evidence="2">JCM15298</strain>
    </source>
</reference>
<evidence type="ECO:0000313" key="2">
    <source>
        <dbReference type="Proteomes" id="UP000069443"/>
    </source>
</evidence>
<dbReference type="AlphaFoldDB" id="A0A100WJ64"/>
<evidence type="ECO:0000313" key="1">
    <source>
        <dbReference type="EMBL" id="GAS98874.1"/>
    </source>
</evidence>
<sequence>MDPLTDTDRAILDLEHQWWPTAGAKEDAVRALGLSPVRYYRRLNQLIDSESALTYDAVVVNRLRRIAGREDR</sequence>
<dbReference type="InterPro" id="IPR021678">
    <property type="entry name" value="DUF3263"/>
</dbReference>
<organism evidence="1 2">
    <name type="scientific">Mycolicibacterium canariasense</name>
    <name type="common">Mycobacterium canariasense</name>
    <dbReference type="NCBI Taxonomy" id="228230"/>
    <lineage>
        <taxon>Bacteria</taxon>
        <taxon>Bacillati</taxon>
        <taxon>Actinomycetota</taxon>
        <taxon>Actinomycetes</taxon>
        <taxon>Mycobacteriales</taxon>
        <taxon>Mycobacteriaceae</taxon>
        <taxon>Mycolicibacterium</taxon>
    </lineage>
</organism>
<dbReference type="RefSeq" id="WP_084395499.1">
    <property type="nucleotide sequence ID" value="NZ_BCSY01000111.1"/>
</dbReference>
<gene>
    <name evidence="1" type="ORF">RMCC_5839</name>
</gene>
<dbReference type="EMBL" id="BCSY01000111">
    <property type="protein sequence ID" value="GAS98874.1"/>
    <property type="molecule type" value="Genomic_DNA"/>
</dbReference>
<dbReference type="STRING" id="228230.RMCC_5839"/>
<dbReference type="Proteomes" id="UP000069443">
    <property type="component" value="Unassembled WGS sequence"/>
</dbReference>
<comment type="caution">
    <text evidence="1">The sequence shown here is derived from an EMBL/GenBank/DDBJ whole genome shotgun (WGS) entry which is preliminary data.</text>
</comment>
<reference evidence="2" key="2">
    <citation type="submission" date="2016-02" db="EMBL/GenBank/DDBJ databases">
        <title>Draft genome sequence of five rapidly growing Mycobacterium species.</title>
        <authorList>
            <person name="Katahira K."/>
            <person name="Gotou Y."/>
            <person name="Iida K."/>
            <person name="Ogura Y."/>
            <person name="Hayashi T."/>
        </authorList>
    </citation>
    <scope>NUCLEOTIDE SEQUENCE [LARGE SCALE GENOMIC DNA]</scope>
    <source>
        <strain evidence="2">JCM15298</strain>
    </source>
</reference>
<dbReference type="Pfam" id="PF11662">
    <property type="entry name" value="DUF3263"/>
    <property type="match status" value="1"/>
</dbReference>
<accession>A0A100WJ64</accession>
<keyword evidence="2" id="KW-1185">Reference proteome</keyword>
<dbReference type="OrthoDB" id="3268863at2"/>
<protein>
    <submittedName>
        <fullName evidence="1">Gp42</fullName>
    </submittedName>
</protein>